<accession>S7PQG9</accession>
<feature type="non-terminal residue" evidence="1">
    <location>
        <position position="89"/>
    </location>
</feature>
<organism evidence="1 2">
    <name type="scientific">Gloeophyllum trabeum (strain ATCC 11539 / FP-39264 / Madison 617)</name>
    <name type="common">Brown rot fungus</name>
    <dbReference type="NCBI Taxonomy" id="670483"/>
    <lineage>
        <taxon>Eukaryota</taxon>
        <taxon>Fungi</taxon>
        <taxon>Dikarya</taxon>
        <taxon>Basidiomycota</taxon>
        <taxon>Agaricomycotina</taxon>
        <taxon>Agaricomycetes</taxon>
        <taxon>Gloeophyllales</taxon>
        <taxon>Gloeophyllaceae</taxon>
        <taxon>Gloeophyllum</taxon>
    </lineage>
</organism>
<gene>
    <name evidence="1" type="ORF">GLOTRDRAFT_134708</name>
</gene>
<dbReference type="RefSeq" id="XP_007871831.1">
    <property type="nucleotide sequence ID" value="XM_007873640.1"/>
</dbReference>
<dbReference type="HOGENOM" id="CLU_2460731_0_0_1"/>
<dbReference type="Proteomes" id="UP000030669">
    <property type="component" value="Unassembled WGS sequence"/>
</dbReference>
<evidence type="ECO:0000313" key="2">
    <source>
        <dbReference type="Proteomes" id="UP000030669"/>
    </source>
</evidence>
<dbReference type="GeneID" id="19303147"/>
<reference evidence="1 2" key="1">
    <citation type="journal article" date="2012" name="Science">
        <title>The Paleozoic origin of enzymatic lignin decomposition reconstructed from 31 fungal genomes.</title>
        <authorList>
            <person name="Floudas D."/>
            <person name="Binder M."/>
            <person name="Riley R."/>
            <person name="Barry K."/>
            <person name="Blanchette R.A."/>
            <person name="Henrissat B."/>
            <person name="Martinez A.T."/>
            <person name="Otillar R."/>
            <person name="Spatafora J.W."/>
            <person name="Yadav J.S."/>
            <person name="Aerts A."/>
            <person name="Benoit I."/>
            <person name="Boyd A."/>
            <person name="Carlson A."/>
            <person name="Copeland A."/>
            <person name="Coutinho P.M."/>
            <person name="de Vries R.P."/>
            <person name="Ferreira P."/>
            <person name="Findley K."/>
            <person name="Foster B."/>
            <person name="Gaskell J."/>
            <person name="Glotzer D."/>
            <person name="Gorecki P."/>
            <person name="Heitman J."/>
            <person name="Hesse C."/>
            <person name="Hori C."/>
            <person name="Igarashi K."/>
            <person name="Jurgens J.A."/>
            <person name="Kallen N."/>
            <person name="Kersten P."/>
            <person name="Kohler A."/>
            <person name="Kuees U."/>
            <person name="Kumar T.K.A."/>
            <person name="Kuo A."/>
            <person name="LaButti K."/>
            <person name="Larrondo L.F."/>
            <person name="Lindquist E."/>
            <person name="Ling A."/>
            <person name="Lombard V."/>
            <person name="Lucas S."/>
            <person name="Lundell T."/>
            <person name="Martin R."/>
            <person name="McLaughlin D.J."/>
            <person name="Morgenstern I."/>
            <person name="Morin E."/>
            <person name="Murat C."/>
            <person name="Nagy L.G."/>
            <person name="Nolan M."/>
            <person name="Ohm R.A."/>
            <person name="Patyshakuliyeva A."/>
            <person name="Rokas A."/>
            <person name="Ruiz-Duenas F.J."/>
            <person name="Sabat G."/>
            <person name="Salamov A."/>
            <person name="Samejima M."/>
            <person name="Schmutz J."/>
            <person name="Slot J.C."/>
            <person name="St John F."/>
            <person name="Stenlid J."/>
            <person name="Sun H."/>
            <person name="Sun S."/>
            <person name="Syed K."/>
            <person name="Tsang A."/>
            <person name="Wiebenga A."/>
            <person name="Young D."/>
            <person name="Pisabarro A."/>
            <person name="Eastwood D.C."/>
            <person name="Martin F."/>
            <person name="Cullen D."/>
            <person name="Grigoriev I.V."/>
            <person name="Hibbett D.S."/>
        </authorList>
    </citation>
    <scope>NUCLEOTIDE SEQUENCE [LARGE SCALE GENOMIC DNA]</scope>
    <source>
        <strain evidence="1 2">ATCC 11539</strain>
    </source>
</reference>
<proteinExistence type="predicted"/>
<sequence length="89" mass="10329">MSVPISNSMHNTDRRSSKDRKHYLGVLGLDEAEEAVFKEKILALAKVYLDMHKPVSQQIEDWELYIQQVCTHFGDDLGEHKTGQPVRRY</sequence>
<protein>
    <submittedName>
        <fullName evidence="1">Uncharacterized protein</fullName>
    </submittedName>
</protein>
<dbReference type="AlphaFoldDB" id="S7PQG9"/>
<keyword evidence="2" id="KW-1185">Reference proteome</keyword>
<evidence type="ECO:0000313" key="1">
    <source>
        <dbReference type="EMBL" id="EPQ49713.1"/>
    </source>
</evidence>
<dbReference type="KEGG" id="gtr:GLOTRDRAFT_134708"/>
<dbReference type="EMBL" id="KB469714">
    <property type="protein sequence ID" value="EPQ49713.1"/>
    <property type="molecule type" value="Genomic_DNA"/>
</dbReference>
<name>S7PQG9_GLOTA</name>